<organism evidence="1 2">
    <name type="scientific">Trichinella murrelli</name>
    <dbReference type="NCBI Taxonomy" id="144512"/>
    <lineage>
        <taxon>Eukaryota</taxon>
        <taxon>Metazoa</taxon>
        <taxon>Ecdysozoa</taxon>
        <taxon>Nematoda</taxon>
        <taxon>Enoplea</taxon>
        <taxon>Dorylaimia</taxon>
        <taxon>Trichinellida</taxon>
        <taxon>Trichinellidae</taxon>
        <taxon>Trichinella</taxon>
    </lineage>
</organism>
<dbReference type="OrthoDB" id="5919720at2759"/>
<proteinExistence type="predicted"/>
<sequence>MSSAREALFALSHIHCQLCLICGKTGNTAVNDNQCFPVFINSLFFLLNPLSVSCRKMNTDVNASVITVDEIEVIKNDFDRTEGTIDSFTGTLRYVVVIPEQQVEEAPSTGCSAVVDNICLPIMKAKHGMAGRTLTMTSYY</sequence>
<evidence type="ECO:0000313" key="2">
    <source>
        <dbReference type="Proteomes" id="UP000055048"/>
    </source>
</evidence>
<reference evidence="1 2" key="1">
    <citation type="submission" date="2015-01" db="EMBL/GenBank/DDBJ databases">
        <title>Evolution of Trichinella species and genotypes.</title>
        <authorList>
            <person name="Korhonen P.K."/>
            <person name="Edoardo P."/>
            <person name="Giuseppe L.R."/>
            <person name="Gasser R.B."/>
        </authorList>
    </citation>
    <scope>NUCLEOTIDE SEQUENCE [LARGE SCALE GENOMIC DNA]</scope>
    <source>
        <strain evidence="1">ISS417</strain>
    </source>
</reference>
<dbReference type="AlphaFoldDB" id="A0A0V0TLW2"/>
<name>A0A0V0TLW2_9BILA</name>
<evidence type="ECO:0000313" key="1">
    <source>
        <dbReference type="EMBL" id="KRX39936.1"/>
    </source>
</evidence>
<protein>
    <submittedName>
        <fullName evidence="1">Uncharacterized protein</fullName>
    </submittedName>
</protein>
<dbReference type="Proteomes" id="UP000055048">
    <property type="component" value="Unassembled WGS sequence"/>
</dbReference>
<comment type="caution">
    <text evidence="1">The sequence shown here is derived from an EMBL/GenBank/DDBJ whole genome shotgun (WGS) entry which is preliminary data.</text>
</comment>
<accession>A0A0V0TLW2</accession>
<gene>
    <name evidence="1" type="ORF">T05_10655</name>
</gene>
<dbReference type="EMBL" id="JYDJ01000216">
    <property type="protein sequence ID" value="KRX39936.1"/>
    <property type="molecule type" value="Genomic_DNA"/>
</dbReference>
<keyword evidence="2" id="KW-1185">Reference proteome</keyword>